<evidence type="ECO:0000256" key="1">
    <source>
        <dbReference type="SAM" id="SignalP"/>
    </source>
</evidence>
<feature type="chain" id="PRO_5021458013" description="DUF3500 domain-containing protein" evidence="1">
    <location>
        <begin position="17"/>
        <end position="413"/>
    </location>
</feature>
<dbReference type="Pfam" id="PF12006">
    <property type="entry name" value="DUF3500"/>
    <property type="match status" value="1"/>
</dbReference>
<proteinExistence type="predicted"/>
<evidence type="ECO:0000313" key="3">
    <source>
        <dbReference type="Proteomes" id="UP000297280"/>
    </source>
</evidence>
<dbReference type="InterPro" id="IPR021889">
    <property type="entry name" value="DUF3500"/>
</dbReference>
<dbReference type="PANTHER" id="PTHR37489:SF1">
    <property type="entry name" value="DUF3500 DOMAIN-CONTAINING PROTEIN"/>
    <property type="match status" value="1"/>
</dbReference>
<evidence type="ECO:0000313" key="2">
    <source>
        <dbReference type="EMBL" id="TGO88530.1"/>
    </source>
</evidence>
<protein>
    <recommendedName>
        <fullName evidence="4">DUF3500 domain-containing protein</fullName>
    </recommendedName>
</protein>
<keyword evidence="3" id="KW-1185">Reference proteome</keyword>
<dbReference type="Proteomes" id="UP000297280">
    <property type="component" value="Unassembled WGS sequence"/>
</dbReference>
<keyword evidence="1" id="KW-0732">Signal</keyword>
<feature type="signal peptide" evidence="1">
    <location>
        <begin position="1"/>
        <end position="16"/>
    </location>
</feature>
<name>A0A4Z1KVJ8_9HELO</name>
<dbReference type="PANTHER" id="PTHR37489">
    <property type="entry name" value="DUF3500 DOMAIN-CONTAINING PROTEIN"/>
    <property type="match status" value="1"/>
</dbReference>
<dbReference type="EMBL" id="PQXO01000157">
    <property type="protein sequence ID" value="TGO88530.1"/>
    <property type="molecule type" value="Genomic_DNA"/>
</dbReference>
<accession>A0A4Z1KVJ8</accession>
<sequence>MLFGLSLFALCTLAQSLPSKSHAVRQADDGTTQSTAIVDAANTLLGLLTAEQNASLVYPYEAAGNATPIYFGSSTTGPIAGEKFGQSVWTNYPVGIVDRVGLARDNFTDTQEEAVLNLLRVMFSEHGYTKVQEIMNADQVEEERGVDYEAGLGSYTLGFFGKPSLTSLWMIQFGGHHLEINMAMYGSKAVIAPLFTGCLPAINNVTKRVLAAENDMAFSLVGSLDDSLFAQANITHDVSTLTVGPGHDGEEDITEGVNVSLFTEAQQALAVDLVSEWAGLLNPIHYAPRLAEIKAGLNETYFAWSGPTTKEENQNGKSYFRIKGPNLWVEYAPQTSDKYGDLRLHAHTIYRDQLRGYGWHIRRISYCLQDHQCVHGLTGHSRRKNNFILKFINFKIQFKFNTLLNIIHIYVLD</sequence>
<gene>
    <name evidence="2" type="ORF">BPOR_0157g00120</name>
</gene>
<evidence type="ECO:0008006" key="4">
    <source>
        <dbReference type="Google" id="ProtNLM"/>
    </source>
</evidence>
<dbReference type="AlphaFoldDB" id="A0A4Z1KVJ8"/>
<comment type="caution">
    <text evidence="2">The sequence shown here is derived from an EMBL/GenBank/DDBJ whole genome shotgun (WGS) entry which is preliminary data.</text>
</comment>
<organism evidence="2 3">
    <name type="scientific">Botrytis porri</name>
    <dbReference type="NCBI Taxonomy" id="87229"/>
    <lineage>
        <taxon>Eukaryota</taxon>
        <taxon>Fungi</taxon>
        <taxon>Dikarya</taxon>
        <taxon>Ascomycota</taxon>
        <taxon>Pezizomycotina</taxon>
        <taxon>Leotiomycetes</taxon>
        <taxon>Helotiales</taxon>
        <taxon>Sclerotiniaceae</taxon>
        <taxon>Botrytis</taxon>
    </lineage>
</organism>
<reference evidence="2 3" key="1">
    <citation type="submission" date="2017-12" db="EMBL/GenBank/DDBJ databases">
        <title>Comparative genomics of Botrytis spp.</title>
        <authorList>
            <person name="Valero-Jimenez C.A."/>
            <person name="Tapia P."/>
            <person name="Veloso J."/>
            <person name="Silva-Moreno E."/>
            <person name="Staats M."/>
            <person name="Valdes J.H."/>
            <person name="Van Kan J.A.L."/>
        </authorList>
    </citation>
    <scope>NUCLEOTIDE SEQUENCE [LARGE SCALE GENOMIC DNA]</scope>
    <source>
        <strain evidence="2 3">MUCL3349</strain>
    </source>
</reference>